<gene>
    <name evidence="3" type="ORF">TVAG_195290</name>
</gene>
<name>A2FLX9_TRIV3</name>
<sequence>MSSNLQMRPGTALGGSRFLANLNRDSDMNSLNSRENLSRTDSMPRRLEGRPPPIPRQNLQPNPEQDNLNSSSPPPMNNQPPPPENQHSEEINGVKITIQNQENVRPQSARFLTGSLFSKNDDEPNPLNIRPQSARLLPSSNNNDQLFTQTQPVQTPPPQPKGDIVFPKIQTEGNPQPKEVPPPIDVAHFTNTYSSDSYNFTPSAPPESTPINPQVEAAKRLSRTEKKLIDTINRSLTNFKQSFTRELSKSFRNDYYNSTQELDQFKNDIINETNDFLKTIEIYPIDVTSISNRIGITLDDGAKHIKMLLSDSEMQQQTKFESKKDLLTDYSRSLNEYCKAYTDNTKAILDKLNLALSRINQEKDKIISKRQEITRRQRSIKLKRSDLENTAARQKLEIENSLRTAEQIQAALENMNDEDSTQNKSEIYRNIDQEIDKILNFLDNNEMSEFQDAATRIAQNMDAVNSGLLADFNDINDAEIMAAQSIRTALLQMPRPVPMISFVNEDSPTKSVGRVKNH</sequence>
<keyword evidence="4" id="KW-1185">Reference proteome</keyword>
<proteinExistence type="predicted"/>
<feature type="compositionally biased region" description="Pro residues" evidence="2">
    <location>
        <begin position="72"/>
        <end position="84"/>
    </location>
</feature>
<dbReference type="AlphaFoldDB" id="A2FLX9"/>
<keyword evidence="1" id="KW-0175">Coiled coil</keyword>
<dbReference type="RefSeq" id="XP_001306998.1">
    <property type="nucleotide sequence ID" value="XM_001306997.1"/>
</dbReference>
<evidence type="ECO:0000256" key="2">
    <source>
        <dbReference type="SAM" id="MobiDB-lite"/>
    </source>
</evidence>
<feature type="compositionally biased region" description="Polar residues" evidence="2">
    <location>
        <begin position="57"/>
        <end position="68"/>
    </location>
</feature>
<dbReference type="SMR" id="A2FLX9"/>
<accession>A2FLX9</accession>
<dbReference type="KEGG" id="tva:4751795"/>
<feature type="compositionally biased region" description="Basic and acidic residues" evidence="2">
    <location>
        <begin position="36"/>
        <end position="49"/>
    </location>
</feature>
<dbReference type="VEuPathDB" id="TrichDB:TVAGG3_0963210"/>
<dbReference type="Proteomes" id="UP000001542">
    <property type="component" value="Unassembled WGS sequence"/>
</dbReference>
<evidence type="ECO:0000313" key="3">
    <source>
        <dbReference type="EMBL" id="EAX94068.1"/>
    </source>
</evidence>
<dbReference type="OrthoDB" id="10688268at2759"/>
<evidence type="ECO:0000313" key="4">
    <source>
        <dbReference type="Proteomes" id="UP000001542"/>
    </source>
</evidence>
<dbReference type="EMBL" id="DS113877">
    <property type="protein sequence ID" value="EAX94068.1"/>
    <property type="molecule type" value="Genomic_DNA"/>
</dbReference>
<dbReference type="VEuPathDB" id="TrichDB:TVAG_195290"/>
<feature type="region of interest" description="Disordered" evidence="2">
    <location>
        <begin position="1"/>
        <end position="88"/>
    </location>
</feature>
<protein>
    <submittedName>
        <fullName evidence="3">Uncharacterized protein</fullName>
    </submittedName>
</protein>
<evidence type="ECO:0000256" key="1">
    <source>
        <dbReference type="SAM" id="Coils"/>
    </source>
</evidence>
<reference evidence="3" key="1">
    <citation type="submission" date="2006-10" db="EMBL/GenBank/DDBJ databases">
        <authorList>
            <person name="Amadeo P."/>
            <person name="Zhao Q."/>
            <person name="Wortman J."/>
            <person name="Fraser-Liggett C."/>
            <person name="Carlton J."/>
        </authorList>
    </citation>
    <scope>NUCLEOTIDE SEQUENCE</scope>
    <source>
        <strain evidence="3">G3</strain>
    </source>
</reference>
<reference evidence="3" key="2">
    <citation type="journal article" date="2007" name="Science">
        <title>Draft genome sequence of the sexually transmitted pathogen Trichomonas vaginalis.</title>
        <authorList>
            <person name="Carlton J.M."/>
            <person name="Hirt R.P."/>
            <person name="Silva J.C."/>
            <person name="Delcher A.L."/>
            <person name="Schatz M."/>
            <person name="Zhao Q."/>
            <person name="Wortman J.R."/>
            <person name="Bidwell S.L."/>
            <person name="Alsmark U.C.M."/>
            <person name="Besteiro S."/>
            <person name="Sicheritz-Ponten T."/>
            <person name="Noel C.J."/>
            <person name="Dacks J.B."/>
            <person name="Foster P.G."/>
            <person name="Simillion C."/>
            <person name="Van de Peer Y."/>
            <person name="Miranda-Saavedra D."/>
            <person name="Barton G.J."/>
            <person name="Westrop G.D."/>
            <person name="Mueller S."/>
            <person name="Dessi D."/>
            <person name="Fiori P.L."/>
            <person name="Ren Q."/>
            <person name="Paulsen I."/>
            <person name="Zhang H."/>
            <person name="Bastida-Corcuera F.D."/>
            <person name="Simoes-Barbosa A."/>
            <person name="Brown M.T."/>
            <person name="Hayes R.D."/>
            <person name="Mukherjee M."/>
            <person name="Okumura C.Y."/>
            <person name="Schneider R."/>
            <person name="Smith A.J."/>
            <person name="Vanacova S."/>
            <person name="Villalvazo M."/>
            <person name="Haas B.J."/>
            <person name="Pertea M."/>
            <person name="Feldblyum T.V."/>
            <person name="Utterback T.R."/>
            <person name="Shu C.L."/>
            <person name="Osoegawa K."/>
            <person name="de Jong P.J."/>
            <person name="Hrdy I."/>
            <person name="Horvathova L."/>
            <person name="Zubacova Z."/>
            <person name="Dolezal P."/>
            <person name="Malik S.B."/>
            <person name="Logsdon J.M. Jr."/>
            <person name="Henze K."/>
            <person name="Gupta A."/>
            <person name="Wang C.C."/>
            <person name="Dunne R.L."/>
            <person name="Upcroft J.A."/>
            <person name="Upcroft P."/>
            <person name="White O."/>
            <person name="Salzberg S.L."/>
            <person name="Tang P."/>
            <person name="Chiu C.-H."/>
            <person name="Lee Y.-S."/>
            <person name="Embley T.M."/>
            <person name="Coombs G.H."/>
            <person name="Mottram J.C."/>
            <person name="Tachezy J."/>
            <person name="Fraser-Liggett C.M."/>
            <person name="Johnson P.J."/>
        </authorList>
    </citation>
    <scope>NUCLEOTIDE SEQUENCE [LARGE SCALE GENOMIC DNA]</scope>
    <source>
        <strain evidence="3">G3</strain>
    </source>
</reference>
<dbReference type="InParanoid" id="A2FLX9"/>
<feature type="coiled-coil region" evidence="1">
    <location>
        <begin position="349"/>
        <end position="418"/>
    </location>
</feature>
<organism evidence="3 4">
    <name type="scientific">Trichomonas vaginalis (strain ATCC PRA-98 / G3)</name>
    <dbReference type="NCBI Taxonomy" id="412133"/>
    <lineage>
        <taxon>Eukaryota</taxon>
        <taxon>Metamonada</taxon>
        <taxon>Parabasalia</taxon>
        <taxon>Trichomonadida</taxon>
        <taxon>Trichomonadidae</taxon>
        <taxon>Trichomonas</taxon>
    </lineage>
</organism>